<dbReference type="PRINTS" id="PR00463">
    <property type="entry name" value="EP450I"/>
</dbReference>
<evidence type="ECO:0000313" key="4">
    <source>
        <dbReference type="EMBL" id="MBP2055819.1"/>
    </source>
</evidence>
<evidence type="ECO:0000313" key="5">
    <source>
        <dbReference type="Proteomes" id="UP000092659"/>
    </source>
</evidence>
<evidence type="ECO:0000313" key="6">
    <source>
        <dbReference type="Proteomes" id="UP001519309"/>
    </source>
</evidence>
<comment type="similarity">
    <text evidence="1">Belongs to the cytochrome P450 family.</text>
</comment>
<dbReference type="InterPro" id="IPR050121">
    <property type="entry name" value="Cytochrome_P450_monoxygenase"/>
</dbReference>
<organism evidence="3 5">
    <name type="scientific">Streptomyces griseochromogenes</name>
    <dbReference type="NCBI Taxonomy" id="68214"/>
    <lineage>
        <taxon>Bacteria</taxon>
        <taxon>Bacillati</taxon>
        <taxon>Actinomycetota</taxon>
        <taxon>Actinomycetes</taxon>
        <taxon>Kitasatosporales</taxon>
        <taxon>Streptomycetaceae</taxon>
        <taxon>Streptomyces</taxon>
    </lineage>
</organism>
<dbReference type="KEGG" id="sgs:AVL59_21245"/>
<dbReference type="GO" id="GO:0020037">
    <property type="term" value="F:heme binding"/>
    <property type="evidence" value="ECO:0007669"/>
    <property type="project" value="InterPro"/>
</dbReference>
<gene>
    <name evidence="3" type="ORF">AVL59_21245</name>
    <name evidence="4" type="ORF">J2Z21_008835</name>
</gene>
<dbReference type="Proteomes" id="UP000092659">
    <property type="component" value="Chromosome"/>
</dbReference>
<feature type="transmembrane region" description="Helical" evidence="2">
    <location>
        <begin position="46"/>
        <end position="67"/>
    </location>
</feature>
<evidence type="ECO:0000256" key="1">
    <source>
        <dbReference type="ARBA" id="ARBA00010617"/>
    </source>
</evidence>
<dbReference type="AlphaFoldDB" id="A0A1B1AYX7"/>
<keyword evidence="2" id="KW-0472">Membrane</keyword>
<dbReference type="GO" id="GO:0005506">
    <property type="term" value="F:iron ion binding"/>
    <property type="evidence" value="ECO:0007669"/>
    <property type="project" value="InterPro"/>
</dbReference>
<keyword evidence="2" id="KW-1133">Transmembrane helix</keyword>
<dbReference type="PANTHER" id="PTHR24305">
    <property type="entry name" value="CYTOCHROME P450"/>
    <property type="match status" value="1"/>
</dbReference>
<sequence>MNRLIGDRLAGGVDSGQGDDLLARLLAARDEGERALSPKEVRDEAVTLWAAGHATTSTALTWAWYLLARSRRARARLTEELDRVIGGRPPAFDDYEQLTELGHTEAEMADLAAAGTIRLPDTANR</sequence>
<dbReference type="SUPFAM" id="SSF48264">
    <property type="entry name" value="Cytochrome P450"/>
    <property type="match status" value="1"/>
</dbReference>
<proteinExistence type="inferred from homology"/>
<evidence type="ECO:0000313" key="3">
    <source>
        <dbReference type="EMBL" id="ANP51776.1"/>
    </source>
</evidence>
<evidence type="ECO:0000256" key="2">
    <source>
        <dbReference type="SAM" id="Phobius"/>
    </source>
</evidence>
<dbReference type="EMBL" id="CP016279">
    <property type="protein sequence ID" value="ANP51776.1"/>
    <property type="molecule type" value="Genomic_DNA"/>
</dbReference>
<dbReference type="EMBL" id="JAGGLP010000034">
    <property type="protein sequence ID" value="MBP2055819.1"/>
    <property type="molecule type" value="Genomic_DNA"/>
</dbReference>
<dbReference type="GO" id="GO:0016705">
    <property type="term" value="F:oxidoreductase activity, acting on paired donors, with incorporation or reduction of molecular oxygen"/>
    <property type="evidence" value="ECO:0007669"/>
    <property type="project" value="InterPro"/>
</dbReference>
<reference evidence="3 5" key="1">
    <citation type="submission" date="2016-06" db="EMBL/GenBank/DDBJ databases">
        <title>Complete genome sequence of Streptomyces griseochromogenes ATCC 14511, the Blasticidin S producer.</title>
        <authorList>
            <person name="Wu L."/>
        </authorList>
    </citation>
    <scope>NUCLEOTIDE SEQUENCE [LARGE SCALE GENOMIC DNA]</scope>
    <source>
        <strain evidence="3 5">ATCC 14511</strain>
    </source>
</reference>
<dbReference type="Pfam" id="PF00067">
    <property type="entry name" value="p450"/>
    <property type="match status" value="1"/>
</dbReference>
<dbReference type="Gene3D" id="1.10.630.10">
    <property type="entry name" value="Cytochrome P450"/>
    <property type="match status" value="1"/>
</dbReference>
<keyword evidence="2" id="KW-0812">Transmembrane</keyword>
<dbReference type="InterPro" id="IPR001128">
    <property type="entry name" value="Cyt_P450"/>
</dbReference>
<dbReference type="RefSeq" id="WP_067306814.1">
    <property type="nucleotide sequence ID" value="NZ_CP016279.1"/>
</dbReference>
<dbReference type="OrthoDB" id="7376058at2"/>
<accession>A0A1B1AYX7</accession>
<name>A0A1B1AYX7_9ACTN</name>
<reference evidence="4 6" key="2">
    <citation type="submission" date="2021-03" db="EMBL/GenBank/DDBJ databases">
        <title>Genomic Encyclopedia of Type Strains, Phase IV (KMG-IV): sequencing the most valuable type-strain genomes for metagenomic binning, comparative biology and taxonomic classification.</title>
        <authorList>
            <person name="Goeker M."/>
        </authorList>
    </citation>
    <scope>NUCLEOTIDE SEQUENCE [LARGE SCALE GENOMIC DNA]</scope>
    <source>
        <strain evidence="4 6">DSM 40499</strain>
    </source>
</reference>
<dbReference type="STRING" id="68214.AVL59_21245"/>
<dbReference type="InterPro" id="IPR002401">
    <property type="entry name" value="Cyt_P450_E_grp-I"/>
</dbReference>
<dbReference type="Proteomes" id="UP001519309">
    <property type="component" value="Unassembled WGS sequence"/>
</dbReference>
<dbReference type="InterPro" id="IPR036396">
    <property type="entry name" value="Cyt_P450_sf"/>
</dbReference>
<dbReference type="PANTHER" id="PTHR24305:SF166">
    <property type="entry name" value="CYTOCHROME P450 12A4, MITOCHONDRIAL-RELATED"/>
    <property type="match status" value="1"/>
</dbReference>
<dbReference type="GO" id="GO:0004497">
    <property type="term" value="F:monooxygenase activity"/>
    <property type="evidence" value="ECO:0007669"/>
    <property type="project" value="InterPro"/>
</dbReference>
<protein>
    <submittedName>
        <fullName evidence="4">Cytochrome P450</fullName>
    </submittedName>
</protein>
<keyword evidence="6" id="KW-1185">Reference proteome</keyword>